<reference evidence="6" key="1">
    <citation type="submission" date="2023-08" db="EMBL/GenBank/DDBJ databases">
        <authorList>
            <person name="Chen Y."/>
            <person name="Shah S."/>
            <person name="Dougan E. K."/>
            <person name="Thang M."/>
            <person name="Chan C."/>
        </authorList>
    </citation>
    <scope>NUCLEOTIDE SEQUENCE</scope>
</reference>
<keyword evidence="3" id="KW-0472">Membrane</keyword>
<dbReference type="GO" id="GO:0008270">
    <property type="term" value="F:zinc ion binding"/>
    <property type="evidence" value="ECO:0007669"/>
    <property type="project" value="UniProtKB-KW"/>
</dbReference>
<dbReference type="SUPFAM" id="SSF56219">
    <property type="entry name" value="DNase I-like"/>
    <property type="match status" value="1"/>
</dbReference>
<dbReference type="PROSITE" id="PS50879">
    <property type="entry name" value="RNASE_H_1"/>
    <property type="match status" value="1"/>
</dbReference>
<dbReference type="Pfam" id="PF00075">
    <property type="entry name" value="RNase_H"/>
    <property type="match status" value="1"/>
</dbReference>
<dbReference type="InterPro" id="IPR036397">
    <property type="entry name" value="RNaseH_sf"/>
</dbReference>
<keyword evidence="3" id="KW-1133">Transmembrane helix</keyword>
<accession>A0AA36N444</accession>
<feature type="transmembrane region" description="Helical" evidence="3">
    <location>
        <begin position="220"/>
        <end position="239"/>
    </location>
</feature>
<feature type="compositionally biased region" description="Low complexity" evidence="2">
    <location>
        <begin position="1978"/>
        <end position="1988"/>
    </location>
</feature>
<feature type="domain" description="C2H2-type" evidence="4">
    <location>
        <begin position="1311"/>
        <end position="1339"/>
    </location>
</feature>
<evidence type="ECO:0000313" key="6">
    <source>
        <dbReference type="EMBL" id="CAJ1389870.1"/>
    </source>
</evidence>
<evidence type="ECO:0000313" key="7">
    <source>
        <dbReference type="Proteomes" id="UP001178507"/>
    </source>
</evidence>
<proteinExistence type="predicted"/>
<dbReference type="PROSITE" id="PS00028">
    <property type="entry name" value="ZINC_FINGER_C2H2_1"/>
    <property type="match status" value="1"/>
</dbReference>
<gene>
    <name evidence="6" type="ORF">EVOR1521_LOCUS15407</name>
</gene>
<dbReference type="SUPFAM" id="SSF53098">
    <property type="entry name" value="Ribonuclease H-like"/>
    <property type="match status" value="1"/>
</dbReference>
<evidence type="ECO:0000259" key="4">
    <source>
        <dbReference type="PROSITE" id="PS50157"/>
    </source>
</evidence>
<keyword evidence="7" id="KW-1185">Reference proteome</keyword>
<dbReference type="Proteomes" id="UP001178507">
    <property type="component" value="Unassembled WGS sequence"/>
</dbReference>
<dbReference type="CDD" id="cd01650">
    <property type="entry name" value="RT_nLTR_like"/>
    <property type="match status" value="1"/>
</dbReference>
<evidence type="ECO:0000256" key="3">
    <source>
        <dbReference type="SAM" id="Phobius"/>
    </source>
</evidence>
<dbReference type="Gene3D" id="3.60.10.10">
    <property type="entry name" value="Endonuclease/exonuclease/phosphatase"/>
    <property type="match status" value="1"/>
</dbReference>
<feature type="domain" description="RNase H type-1" evidence="5">
    <location>
        <begin position="1396"/>
        <end position="1555"/>
    </location>
</feature>
<evidence type="ECO:0000256" key="1">
    <source>
        <dbReference type="PROSITE-ProRule" id="PRU00042"/>
    </source>
</evidence>
<keyword evidence="1" id="KW-0863">Zinc-finger</keyword>
<organism evidence="6 7">
    <name type="scientific">Effrenium voratum</name>
    <dbReference type="NCBI Taxonomy" id="2562239"/>
    <lineage>
        <taxon>Eukaryota</taxon>
        <taxon>Sar</taxon>
        <taxon>Alveolata</taxon>
        <taxon>Dinophyceae</taxon>
        <taxon>Suessiales</taxon>
        <taxon>Symbiodiniaceae</taxon>
        <taxon>Effrenium</taxon>
    </lineage>
</organism>
<evidence type="ECO:0000259" key="5">
    <source>
        <dbReference type="PROSITE" id="PS50879"/>
    </source>
</evidence>
<dbReference type="InterPro" id="IPR036691">
    <property type="entry name" value="Endo/exonu/phosph_ase_sf"/>
</dbReference>
<dbReference type="PROSITE" id="PS50157">
    <property type="entry name" value="ZINC_FINGER_C2H2_2"/>
    <property type="match status" value="1"/>
</dbReference>
<dbReference type="SUPFAM" id="SSF56672">
    <property type="entry name" value="DNA/RNA polymerases"/>
    <property type="match status" value="1"/>
</dbReference>
<evidence type="ECO:0008006" key="8">
    <source>
        <dbReference type="Google" id="ProtNLM"/>
    </source>
</evidence>
<feature type="compositionally biased region" description="Acidic residues" evidence="2">
    <location>
        <begin position="1260"/>
        <end position="1269"/>
    </location>
</feature>
<keyword evidence="1" id="KW-0479">Metal-binding</keyword>
<feature type="transmembrane region" description="Helical" evidence="3">
    <location>
        <begin position="162"/>
        <end position="184"/>
    </location>
</feature>
<dbReference type="InterPro" id="IPR002156">
    <property type="entry name" value="RNaseH_domain"/>
</dbReference>
<comment type="caution">
    <text evidence="6">The sequence shown here is derived from an EMBL/GenBank/DDBJ whole genome shotgun (WGS) entry which is preliminary data.</text>
</comment>
<dbReference type="GO" id="GO:0004523">
    <property type="term" value="F:RNA-DNA hybrid ribonuclease activity"/>
    <property type="evidence" value="ECO:0007669"/>
    <property type="project" value="InterPro"/>
</dbReference>
<feature type="transmembrane region" description="Helical" evidence="3">
    <location>
        <begin position="196"/>
        <end position="213"/>
    </location>
</feature>
<dbReference type="Gene3D" id="3.30.160.60">
    <property type="entry name" value="Classic Zinc Finger"/>
    <property type="match status" value="1"/>
</dbReference>
<dbReference type="PANTHER" id="PTHR19446">
    <property type="entry name" value="REVERSE TRANSCRIPTASES"/>
    <property type="match status" value="1"/>
</dbReference>
<keyword evidence="1" id="KW-0862">Zinc</keyword>
<evidence type="ECO:0000256" key="2">
    <source>
        <dbReference type="SAM" id="MobiDB-lite"/>
    </source>
</evidence>
<dbReference type="Pfam" id="PF00078">
    <property type="entry name" value="RVT_1"/>
    <property type="match status" value="1"/>
</dbReference>
<dbReference type="Gene3D" id="3.30.420.10">
    <property type="entry name" value="Ribonuclease H-like superfamily/Ribonuclease H"/>
    <property type="match status" value="1"/>
</dbReference>
<dbReference type="EMBL" id="CAUJNA010001957">
    <property type="protein sequence ID" value="CAJ1389870.1"/>
    <property type="molecule type" value="Genomic_DNA"/>
</dbReference>
<name>A0AA36N444_9DINO</name>
<feature type="region of interest" description="Disordered" evidence="2">
    <location>
        <begin position="1966"/>
        <end position="2003"/>
    </location>
</feature>
<feature type="region of interest" description="Disordered" evidence="2">
    <location>
        <begin position="1230"/>
        <end position="1270"/>
    </location>
</feature>
<dbReference type="GO" id="GO:0003676">
    <property type="term" value="F:nucleic acid binding"/>
    <property type="evidence" value="ECO:0007669"/>
    <property type="project" value="InterPro"/>
</dbReference>
<dbReference type="InterPro" id="IPR013087">
    <property type="entry name" value="Znf_C2H2_type"/>
</dbReference>
<dbReference type="InterPro" id="IPR000477">
    <property type="entry name" value="RT_dom"/>
</dbReference>
<dbReference type="InterPro" id="IPR043502">
    <property type="entry name" value="DNA/RNA_pol_sf"/>
</dbReference>
<sequence length="2003" mass="222722">MEGLDSKQSRLSLARAAYGKEELVLMEVPFGEDMEHMLQVLRGPLFLGRSVVLSCERFDPAFACAGPALEFRLRMLHLTNGVLQAFEFRLGPETSLAKPSPVGEPVERSSCAAACWLVALVLTLLADQVSRKLGDEFIENPTAMDWWLLSSLDSGHLHEPQLAGAFLAGLALKPLCACCGAFYLTAQNAPPADGGRRQGLLAGLGSFSGLLFLSHLRLGLVLAPLHVALLALLGLGLGGGSRRPLRPKPAAADAAAPSFGLAAGAKVMEEGLFSQVTGHLRIFVIGVYAPTSSSTVQERHQLRDQVSNVINMAQATSISLLLGDINAELGNNQNANTLGHTVVGRFARPKITTAGQEWRQWAEAEGFRDCASRYQLRHRTTWQHPRYRSEHELDHIFIREECLWHLQHCRVLQEGPNVAWPWGDYTDHNPVEVRLRHGRKWAKQPARATGPPCPDVGKLRGVSEESVEQRKQWVQLVEERLAQLQAREDADLTSRWEAICAACRDAAVQVCGVLQRHKGQPWLRGRDGEVQQLDQRIQQARAADRRIQGNPDALPVAEFHRARRAARQGLRATRRTKKVTLGEWETAWLDRKAAEADEAADQGRTGIVFRVIKELVQDHRTSGFGNRRAADPQGEAEEWKQHFARIQAGRGEVADSVWIDVESREGIDTWLDGVPTLEEIRRSIGDMQCGKAPGTDSFMAEYLKYGGPALEAEIVVLVRTAWRRAAEAPAGREAEPWPKRWREGVICPLWKRKGDRQDKNTWRGITLLSVGSKLIARICSARLQRWAQPWLNALQFGFRPGTGVDDVQQITRAVLEEAAGAVHDRTILLRFFDLEKAYPKVARHALWKLLEMKGCPPGFLGVLKALHDHTASHVRFDGGTSAEFVPDRGLREGCPSSPVLFNLYHHGIMEVFRARRARAAQARQMTPGVTWNYKVDGKIGKRRMDRLEEGRNTRQMLIGDFAYADDTGILGDADEVVTAEELFASTLADFAGKVNAGKTEGLRVTSEAPAEYDIPHCGEATAVRHVGAMLGHRGNHVDETAARVMKSMQQVGRISKAWTHGKGAHRNRYRVKFSVRIKVMKAVLKGMLGSFARTRAWQVSQITRVQKIVNLAIRRCLGIRLGMLRGYGLSNDILSNMAQWEQFESLVRRSTLMWIGHVARMEHMQPQKAIMFGWLDGASAKQHAPPRQAQWVNSCLKAAKISEMDWFRLAQDRSTWRKIVTTAFPVEKVNPEREGQLDSWRPGRPVPPFALPQGRPERPDNEDEGSEADVAERVRGRARGQGQVMYGVGGRRAAARATRQQRAHRDEQGNWACPVCAETFNKANQVEFHYQEHHAVTDPRLVTTEVFTCQHCQTTYRRRKQLTDHLCPARQKLERLDRIDPMIHVGGPSREEAVPDDSPWALFTDGSGGTRGVAGWGVGIYTCRAPTTQEDWVAALYGPVITLPCDPQWMGAEAHTNNTGELSAIGEACKWLLQWKARKPEAPRPSAVILYDSQYAYGVATRLFRAKENQLLATSVASLVDAVRASMSLEFEHVKGHSGAHGNEVADRLADRGERRGVLRGQLKKVEERLDNVEWRLGRVELAQEQTDQYRRLRVEHSPRLQEVWRAFEAKEFEPHELRAKVAVAVGADVRECMGREVDEEALQAKSRELSHGRQAVPVRDVRVATSVAFDLAPLLEWVYKDRTGAFGLILARGEPSRVFTTQVKDTFNWALFVLAKLEGQGIQVYGALLWLEQEAPGSPAPVQPWQVDWCWRCGKVFSGPSHARQLAGHEGDRFGHGAPPCLGEGSPLGSGPACRRPPGFVPPPGRWLPSGLWSCSQERVSKLEEKVSDLESTSRIRGTGLVALAAAAEDIAKSEAKEFWKLKSALPDLLWRDLEEPLRRGISDSSKVTAIFAELVQCLRAHDALVGVFPAGGAWGRERSIDIRFRPGMPGLRIHHLIKSEIAPVLKALDPPAAVAIWVPLSGGEMKRRERKRARADSTAPAATAKSRAGNPGKGQGKKSRR</sequence>
<protein>
    <recommendedName>
        <fullName evidence="8">RNase H type-1 domain-containing protein</fullName>
    </recommendedName>
</protein>
<keyword evidence="3" id="KW-0812">Transmembrane</keyword>
<dbReference type="InterPro" id="IPR012337">
    <property type="entry name" value="RNaseH-like_sf"/>
</dbReference>